<gene>
    <name evidence="2" type="ORF">XD93_0177</name>
</gene>
<evidence type="ECO:0000313" key="2">
    <source>
        <dbReference type="EMBL" id="KUK77664.1"/>
    </source>
</evidence>
<feature type="domain" description="Alanyl-tRNA synthetase class IIc N-terminal" evidence="1">
    <location>
        <begin position="37"/>
        <end position="161"/>
    </location>
</feature>
<dbReference type="Gene3D" id="3.30.930.10">
    <property type="entry name" value="Bira Bifunctional Protein, Domain 2"/>
    <property type="match status" value="1"/>
</dbReference>
<proteinExistence type="predicted"/>
<protein>
    <recommendedName>
        <fullName evidence="1">Alanyl-tRNA synthetase class IIc N-terminal domain-containing protein</fullName>
    </recommendedName>
</protein>
<reference evidence="3" key="1">
    <citation type="journal article" date="2015" name="MBio">
        <title>Genome-Resolved Metagenomic Analysis Reveals Roles for Candidate Phyla and Other Microbial Community Members in Biogeochemical Transformations in Oil Reservoirs.</title>
        <authorList>
            <person name="Hu P."/>
            <person name="Tom L."/>
            <person name="Singh A."/>
            <person name="Thomas B.C."/>
            <person name="Baker B.J."/>
            <person name="Piceno Y.M."/>
            <person name="Andersen G.L."/>
            <person name="Banfield J.F."/>
        </authorList>
    </citation>
    <scope>NUCLEOTIDE SEQUENCE [LARGE SCALE GENOMIC DNA]</scope>
</reference>
<dbReference type="AlphaFoldDB" id="A0A117M0J2"/>
<dbReference type="InterPro" id="IPR018164">
    <property type="entry name" value="Ala-tRNA-synth_IIc_N"/>
</dbReference>
<dbReference type="GO" id="GO:0006419">
    <property type="term" value="P:alanyl-tRNA aminoacylation"/>
    <property type="evidence" value="ECO:0007669"/>
    <property type="project" value="InterPro"/>
</dbReference>
<dbReference type="InterPro" id="IPR045864">
    <property type="entry name" value="aa-tRNA-synth_II/BPL/LPL"/>
</dbReference>
<dbReference type="SUPFAM" id="SSF55681">
    <property type="entry name" value="Class II aaRS and biotin synthetases"/>
    <property type="match status" value="1"/>
</dbReference>
<sequence>MEQKLILIPIPVTALDSTTIENLEIECFEEFSTKVANFYKLKGLKYQEPLGLIPGEEDNTVTFTSATINGFKKYIKGEEEIPEGGLYTIQECLRTQNLDYRYDIDMTPKFGSYFTMFGLITKPESLVKTYENTIELIETELGVPSESIVVHKSSEHDVFNALRDEKVNQHWVEDEIDWYEWEYGEEGVRGEGITIEIPNSSNPDETQEIGNIVLIYKNNIPIALEWGFGLETTKSRLEGLPHPIFSSIIGERSLYRNNYCINEKDILYLDYANILYHLEENNIKEGEDRYIDRTIKQLYQGLSMQMFLRLRDMSDLESLLGNIKDGLFENFAGYYYSFQERVSLFVSSYRQIISNYKDSRSEKKINKTINRSAQKYGFNKEQKETIINFINSLDEKIIV</sequence>
<organism evidence="2 3">
    <name type="scientific">candidate division WS6 bacterium 34_10</name>
    <dbReference type="NCBI Taxonomy" id="1641389"/>
    <lineage>
        <taxon>Bacteria</taxon>
        <taxon>Candidatus Dojkabacteria</taxon>
    </lineage>
</organism>
<dbReference type="GO" id="GO:0005524">
    <property type="term" value="F:ATP binding"/>
    <property type="evidence" value="ECO:0007669"/>
    <property type="project" value="InterPro"/>
</dbReference>
<dbReference type="Proteomes" id="UP000053904">
    <property type="component" value="Unassembled WGS sequence"/>
</dbReference>
<name>A0A117M0J2_9BACT</name>
<evidence type="ECO:0000259" key="1">
    <source>
        <dbReference type="Pfam" id="PF01411"/>
    </source>
</evidence>
<accession>A0A117M0J2</accession>
<comment type="caution">
    <text evidence="2">The sequence shown here is derived from an EMBL/GenBank/DDBJ whole genome shotgun (WGS) entry which is preliminary data.</text>
</comment>
<dbReference type="GO" id="GO:0004813">
    <property type="term" value="F:alanine-tRNA ligase activity"/>
    <property type="evidence" value="ECO:0007669"/>
    <property type="project" value="InterPro"/>
</dbReference>
<evidence type="ECO:0000313" key="3">
    <source>
        <dbReference type="Proteomes" id="UP000053904"/>
    </source>
</evidence>
<dbReference type="Pfam" id="PF01411">
    <property type="entry name" value="tRNA-synt_2c"/>
    <property type="match status" value="1"/>
</dbReference>
<dbReference type="EMBL" id="LGGO01000014">
    <property type="protein sequence ID" value="KUK77664.1"/>
    <property type="molecule type" value="Genomic_DNA"/>
</dbReference>